<organism evidence="1 2">
    <name type="scientific">Arabidopsis arenosa</name>
    <name type="common">Sand rock-cress</name>
    <name type="synonym">Cardaminopsis arenosa</name>
    <dbReference type="NCBI Taxonomy" id="38785"/>
    <lineage>
        <taxon>Eukaryota</taxon>
        <taxon>Viridiplantae</taxon>
        <taxon>Streptophyta</taxon>
        <taxon>Embryophyta</taxon>
        <taxon>Tracheophyta</taxon>
        <taxon>Spermatophyta</taxon>
        <taxon>Magnoliopsida</taxon>
        <taxon>eudicotyledons</taxon>
        <taxon>Gunneridae</taxon>
        <taxon>Pentapetalae</taxon>
        <taxon>rosids</taxon>
        <taxon>malvids</taxon>
        <taxon>Brassicales</taxon>
        <taxon>Brassicaceae</taxon>
        <taxon>Camelineae</taxon>
        <taxon>Arabidopsis</taxon>
    </lineage>
</organism>
<reference evidence="1" key="1">
    <citation type="submission" date="2021-01" db="EMBL/GenBank/DDBJ databases">
        <authorList>
            <person name="Bezrukov I."/>
        </authorList>
    </citation>
    <scope>NUCLEOTIDE SEQUENCE</scope>
</reference>
<dbReference type="EMBL" id="LR999455">
    <property type="protein sequence ID" value="CAE6079186.1"/>
    <property type="molecule type" value="Genomic_DNA"/>
</dbReference>
<sequence>MQLRVSDLGRWMRSSASPVPSVGTLTGRNEAIESSLESTGCWGSFWGCRPAKEQDKKVFARWLSRKRTVR</sequence>
<dbReference type="AlphaFoldDB" id="A0A8S2AGV4"/>
<proteinExistence type="predicted"/>
<protein>
    <submittedName>
        <fullName evidence="1">Uncharacterized protein</fullName>
    </submittedName>
</protein>
<dbReference type="Proteomes" id="UP000682877">
    <property type="component" value="Chromosome 5"/>
</dbReference>
<keyword evidence="2" id="KW-1185">Reference proteome</keyword>
<evidence type="ECO:0000313" key="1">
    <source>
        <dbReference type="EMBL" id="CAE6079186.1"/>
    </source>
</evidence>
<name>A0A8S2AGV4_ARAAE</name>
<gene>
    <name evidence="1" type="ORF">AARE701A_LOCUS13979</name>
</gene>
<evidence type="ECO:0000313" key="2">
    <source>
        <dbReference type="Proteomes" id="UP000682877"/>
    </source>
</evidence>
<accession>A0A8S2AGV4</accession>